<evidence type="ECO:0000259" key="2">
    <source>
        <dbReference type="PROSITE" id="PS50076"/>
    </source>
</evidence>
<name>A0A8J2IG53_FUSEQ</name>
<feature type="domain" description="J" evidence="2">
    <location>
        <begin position="16"/>
        <end position="83"/>
    </location>
</feature>
<dbReference type="PANTHER" id="PTHR44144:SF1">
    <property type="entry name" value="DNAJ HOMOLOG SUBFAMILY C MEMBER 9"/>
    <property type="match status" value="1"/>
</dbReference>
<feature type="region of interest" description="Disordered" evidence="1">
    <location>
        <begin position="176"/>
        <end position="204"/>
    </location>
</feature>
<dbReference type="InterPro" id="IPR018253">
    <property type="entry name" value="DnaJ_domain_CS"/>
</dbReference>
<dbReference type="PROSITE" id="PS50076">
    <property type="entry name" value="DNAJ_2"/>
    <property type="match status" value="1"/>
</dbReference>
<feature type="region of interest" description="Disordered" evidence="1">
    <location>
        <begin position="216"/>
        <end position="297"/>
    </location>
</feature>
<proteinExistence type="predicted"/>
<accession>A0A8J2IG53</accession>
<dbReference type="Pfam" id="PF23302">
    <property type="entry name" value="HTH_DNAJC9"/>
    <property type="match status" value="1"/>
</dbReference>
<evidence type="ECO:0000256" key="1">
    <source>
        <dbReference type="SAM" id="MobiDB-lite"/>
    </source>
</evidence>
<dbReference type="GO" id="GO:0031072">
    <property type="term" value="F:heat shock protein binding"/>
    <property type="evidence" value="ECO:0007669"/>
    <property type="project" value="TreeGrafter"/>
</dbReference>
<feature type="compositionally biased region" description="Basic and acidic residues" evidence="1">
    <location>
        <begin position="195"/>
        <end position="204"/>
    </location>
</feature>
<dbReference type="PROSITE" id="PS00636">
    <property type="entry name" value="DNAJ_1"/>
    <property type="match status" value="1"/>
</dbReference>
<dbReference type="GO" id="GO:0005634">
    <property type="term" value="C:nucleus"/>
    <property type="evidence" value="ECO:0007669"/>
    <property type="project" value="TreeGrafter"/>
</dbReference>
<dbReference type="Pfam" id="PF00226">
    <property type="entry name" value="DnaJ"/>
    <property type="match status" value="1"/>
</dbReference>
<reference evidence="3" key="1">
    <citation type="submission" date="2021-05" db="EMBL/GenBank/DDBJ databases">
        <authorList>
            <person name="Khan N."/>
        </authorList>
    </citation>
    <scope>NUCLEOTIDE SEQUENCE</scope>
</reference>
<dbReference type="FunFam" id="1.10.287.110:FF:000110">
    <property type="entry name" value="DnaJ domain protein (AFU_orthologue AFUA_2G13210)"/>
    <property type="match status" value="1"/>
</dbReference>
<dbReference type="PANTHER" id="PTHR44144">
    <property type="entry name" value="DNAJ HOMOLOG SUBFAMILY C MEMBER 9"/>
    <property type="match status" value="1"/>
</dbReference>
<comment type="caution">
    <text evidence="3">The sequence shown here is derived from an EMBL/GenBank/DDBJ whole genome shotgun (WGS) entry which is preliminary data.</text>
</comment>
<sequence length="297" mass="33769">MSDHEDVLESEPPTIDPYEVLSLERTATGDQIKQAYRKAALKNHPDKVPQDQKESAHEKFQAIAFAYAILSDPARRKRYDETGSTSESIVDSEGFNWSEYYREQFKESVSGDAIDKFAKKYKGSDEENGDVLDAYEDCEGDMDALYERVILSDVLEDDDRFRDIINRAIKSKKVPSFPAYTKETKKKREGRMKKAREEATEAEDYAKELGVHDKLFGDKKGKKKGKGKGSSEDDLAALIQKRQQDRSESFLDHLAEKYGAKESKGKKGKKRPVEDEPSEEAFQAAASRLKSSKRSKR</sequence>
<dbReference type="AlphaFoldDB" id="A0A8J2IG53"/>
<evidence type="ECO:0000313" key="3">
    <source>
        <dbReference type="EMBL" id="CAG7554927.1"/>
    </source>
</evidence>
<dbReference type="CDD" id="cd06257">
    <property type="entry name" value="DnaJ"/>
    <property type="match status" value="1"/>
</dbReference>
<gene>
    <name evidence="3" type="ORF">FEQUK3_LOCUS637</name>
</gene>
<dbReference type="EMBL" id="CAJSTJ010000033">
    <property type="protein sequence ID" value="CAG7554927.1"/>
    <property type="molecule type" value="Genomic_DNA"/>
</dbReference>
<feature type="compositionally biased region" description="Basic residues" evidence="1">
    <location>
        <begin position="184"/>
        <end position="194"/>
    </location>
</feature>
<protein>
    <recommendedName>
        <fullName evidence="2">J domain-containing protein</fullName>
    </recommendedName>
</protein>
<dbReference type="Proteomes" id="UP000693738">
    <property type="component" value="Unassembled WGS sequence"/>
</dbReference>
<dbReference type="InterPro" id="IPR001623">
    <property type="entry name" value="DnaJ_domain"/>
</dbReference>
<dbReference type="SMART" id="SM00271">
    <property type="entry name" value="DnaJ"/>
    <property type="match status" value="1"/>
</dbReference>
<feature type="compositionally biased region" description="Basic and acidic residues" evidence="1">
    <location>
        <begin position="242"/>
        <end position="265"/>
    </location>
</feature>
<dbReference type="InterPro" id="IPR052594">
    <property type="entry name" value="J_domain-containing_protein"/>
</dbReference>
<dbReference type="InterPro" id="IPR056453">
    <property type="entry name" value="HTH_DNAJC9"/>
</dbReference>
<feature type="region of interest" description="Disordered" evidence="1">
    <location>
        <begin position="1"/>
        <end position="22"/>
    </location>
</feature>
<evidence type="ECO:0000313" key="4">
    <source>
        <dbReference type="Proteomes" id="UP000693738"/>
    </source>
</evidence>
<organism evidence="3 4">
    <name type="scientific">Fusarium equiseti</name>
    <name type="common">Fusarium scirpi</name>
    <dbReference type="NCBI Taxonomy" id="61235"/>
    <lineage>
        <taxon>Eukaryota</taxon>
        <taxon>Fungi</taxon>
        <taxon>Dikarya</taxon>
        <taxon>Ascomycota</taxon>
        <taxon>Pezizomycotina</taxon>
        <taxon>Sordariomycetes</taxon>
        <taxon>Hypocreomycetidae</taxon>
        <taxon>Hypocreales</taxon>
        <taxon>Nectriaceae</taxon>
        <taxon>Fusarium</taxon>
        <taxon>Fusarium incarnatum-equiseti species complex</taxon>
    </lineage>
</organism>
<dbReference type="GO" id="GO:0005737">
    <property type="term" value="C:cytoplasm"/>
    <property type="evidence" value="ECO:0007669"/>
    <property type="project" value="TreeGrafter"/>
</dbReference>